<dbReference type="AlphaFoldDB" id="A0A2V1AAP5"/>
<evidence type="ECO:0000313" key="13">
    <source>
        <dbReference type="Proteomes" id="UP000244406"/>
    </source>
</evidence>
<protein>
    <recommendedName>
        <fullName evidence="11">Coatomer subunit epsilon</fullName>
    </recommendedName>
</protein>
<keyword evidence="7 11" id="KW-0653">Protein transport</keyword>
<dbReference type="VEuPathDB" id="FungiDB:CXQ87_005297"/>
<keyword evidence="13" id="KW-1185">Reference proteome</keyword>
<dbReference type="GO" id="GO:0030126">
    <property type="term" value="C:COPI vesicle coat"/>
    <property type="evidence" value="ECO:0007669"/>
    <property type="project" value="TreeGrafter"/>
</dbReference>
<comment type="caution">
    <text evidence="12">The sequence shown here is derived from an EMBL/GenBank/DDBJ whole genome shotgun (WGS) entry which is preliminary data.</text>
</comment>
<dbReference type="InterPro" id="IPR006822">
    <property type="entry name" value="Coatomer_esu"/>
</dbReference>
<keyword evidence="5 11" id="KW-0963">Cytoplasm</keyword>
<dbReference type="RefSeq" id="XP_025335958.1">
    <property type="nucleotide sequence ID" value="XM_025483723.1"/>
</dbReference>
<dbReference type="Gene3D" id="1.25.40.10">
    <property type="entry name" value="Tetratricopeptide repeat domain"/>
    <property type="match status" value="1"/>
</dbReference>
<dbReference type="InterPro" id="IPR011990">
    <property type="entry name" value="TPR-like_helical_dom_sf"/>
</dbReference>
<proteinExistence type="inferred from homology"/>
<keyword evidence="9 11" id="KW-0472">Membrane</keyword>
<dbReference type="GeneID" id="37005295"/>
<dbReference type="PANTHER" id="PTHR10805">
    <property type="entry name" value="COATOMER SUBUNIT EPSILON"/>
    <property type="match status" value="1"/>
</dbReference>
<name>A0A2V1AAP5_9ASCO</name>
<keyword evidence="6 11" id="KW-0931">ER-Golgi transport</keyword>
<keyword evidence="10 11" id="KW-0968">Cytoplasmic vesicle</keyword>
<dbReference type="GO" id="GO:0006890">
    <property type="term" value="P:retrograde vesicle-mediated transport, Golgi to endoplasmic reticulum"/>
    <property type="evidence" value="ECO:0007669"/>
    <property type="project" value="UniProtKB-UniRule"/>
</dbReference>
<comment type="similarity">
    <text evidence="3 11">Belongs to the COPE family.</text>
</comment>
<evidence type="ECO:0000256" key="6">
    <source>
        <dbReference type="ARBA" id="ARBA00022892"/>
    </source>
</evidence>
<evidence type="ECO:0000256" key="8">
    <source>
        <dbReference type="ARBA" id="ARBA00023034"/>
    </source>
</evidence>
<evidence type="ECO:0000256" key="7">
    <source>
        <dbReference type="ARBA" id="ARBA00022927"/>
    </source>
</evidence>
<accession>A0A2V1AAP5</accession>
<evidence type="ECO:0000256" key="1">
    <source>
        <dbReference type="ARBA" id="ARBA00004255"/>
    </source>
</evidence>
<dbReference type="Pfam" id="PF04733">
    <property type="entry name" value="Coatomer_E"/>
    <property type="match status" value="1"/>
</dbReference>
<evidence type="ECO:0000256" key="2">
    <source>
        <dbReference type="ARBA" id="ARBA00004347"/>
    </source>
</evidence>
<reference evidence="12 13" key="1">
    <citation type="submission" date="2017-12" db="EMBL/GenBank/DDBJ databases">
        <title>Genome Sequence of the Amphotericin B-resistant Candida duobushaemulonii strain, B09383.</title>
        <authorList>
            <person name="Chow N.A."/>
            <person name="Gade L."/>
            <person name="Batra D."/>
            <person name="Rowe L.A."/>
            <person name="Loparev V.N."/>
            <person name="Litvintseva A.P."/>
        </authorList>
    </citation>
    <scope>NUCLEOTIDE SEQUENCE [LARGE SCALE GENOMIC DNA]</scope>
    <source>
        <strain evidence="12 13">B09383</strain>
    </source>
</reference>
<dbReference type="GO" id="GO:0000139">
    <property type="term" value="C:Golgi membrane"/>
    <property type="evidence" value="ECO:0007669"/>
    <property type="project" value="UniProtKB-SubCell"/>
</dbReference>
<organism evidence="12 13">
    <name type="scientific">Candidozyma duobushaemuli</name>
    <dbReference type="NCBI Taxonomy" id="1231522"/>
    <lineage>
        <taxon>Eukaryota</taxon>
        <taxon>Fungi</taxon>
        <taxon>Dikarya</taxon>
        <taxon>Ascomycota</taxon>
        <taxon>Saccharomycotina</taxon>
        <taxon>Pichiomycetes</taxon>
        <taxon>Metschnikowiaceae</taxon>
        <taxon>Candidozyma</taxon>
    </lineage>
</organism>
<evidence type="ECO:0000256" key="3">
    <source>
        <dbReference type="ARBA" id="ARBA00008827"/>
    </source>
</evidence>
<dbReference type="PANTHER" id="PTHR10805:SF0">
    <property type="entry name" value="COATOMER SUBUNIT EPSILON"/>
    <property type="match status" value="1"/>
</dbReference>
<keyword evidence="8 11" id="KW-0333">Golgi apparatus</keyword>
<evidence type="ECO:0000313" key="12">
    <source>
        <dbReference type="EMBL" id="PVH15018.1"/>
    </source>
</evidence>
<evidence type="ECO:0000256" key="4">
    <source>
        <dbReference type="ARBA" id="ARBA00022448"/>
    </source>
</evidence>
<keyword evidence="4 11" id="KW-0813">Transport</keyword>
<dbReference type="GO" id="GO:0015031">
    <property type="term" value="P:protein transport"/>
    <property type="evidence" value="ECO:0007669"/>
    <property type="project" value="UniProtKB-UniRule"/>
</dbReference>
<sequence>MDEFSDSGELYTIRNQFFTSQHHKVVSYSLDSFAHENKLRVLEFQVRSSVALSQDASQLIDQGKSIFPESTHVFDVLQAWNDLMTFGIDESTYFDDVVDAEFELQASLTALYYVKFKKDIPSAIQLLVKYTNYNTNNVKELEPYLILVQLYLIRENFSDADKIYKSFQNFPPQARDNIIYQVLESWILSIKGESDNISNSYYFYDEMLSSDFDDDPQGKFRILNVLLVMTLQLKHFPEAKELLNQINALNYKGNENDDFIANQVTFDYLTNGGANVSALLQRLKEANAEHQLLTDLEDKNAKFDEIVNKYSAAT</sequence>
<dbReference type="GO" id="GO:0006891">
    <property type="term" value="P:intra-Golgi vesicle-mediated transport"/>
    <property type="evidence" value="ECO:0007669"/>
    <property type="project" value="TreeGrafter"/>
</dbReference>
<dbReference type="PIRSF" id="PIRSF016478">
    <property type="entry name" value="Coatomer_esu"/>
    <property type="match status" value="1"/>
</dbReference>
<gene>
    <name evidence="12" type="ORF">CXQ87_005297</name>
</gene>
<comment type="subcellular location">
    <subcellularLocation>
        <location evidence="2">Cytoplasmic vesicle</location>
        <location evidence="2">COPI-coated vesicle membrane</location>
        <topology evidence="2">Peripheral membrane protein</topology>
        <orientation evidence="2">Cytoplasmic side</orientation>
    </subcellularLocation>
    <subcellularLocation>
        <location evidence="1">Golgi apparatus membrane</location>
        <topology evidence="1">Peripheral membrane protein</topology>
        <orientation evidence="1">Cytoplasmic side</orientation>
    </subcellularLocation>
</comment>
<dbReference type="GO" id="GO:0005198">
    <property type="term" value="F:structural molecule activity"/>
    <property type="evidence" value="ECO:0007669"/>
    <property type="project" value="UniProtKB-UniRule"/>
</dbReference>
<dbReference type="Proteomes" id="UP000244406">
    <property type="component" value="Unassembled WGS sequence"/>
</dbReference>
<comment type="function">
    <text evidence="11">The coatomer is a cytosolic protein complex that binds to dilysine motifs and reversibly associates with Golgi non-clathrin-coated vesicles, which further mediate biosynthetic protein transport from the ER, via the Golgi up to the trans Golgi network. The coatomer complex is required for budding from Golgi membranes, and is essential for the retrograde Golgi-to-ER transport of dilysine-tagged proteins.</text>
</comment>
<dbReference type="EMBL" id="PKFP01000002">
    <property type="protein sequence ID" value="PVH15018.1"/>
    <property type="molecule type" value="Genomic_DNA"/>
</dbReference>
<evidence type="ECO:0000256" key="10">
    <source>
        <dbReference type="ARBA" id="ARBA00023329"/>
    </source>
</evidence>
<evidence type="ECO:0000256" key="11">
    <source>
        <dbReference type="PIRNR" id="PIRNR016478"/>
    </source>
</evidence>
<evidence type="ECO:0000256" key="9">
    <source>
        <dbReference type="ARBA" id="ARBA00023136"/>
    </source>
</evidence>
<dbReference type="GO" id="GO:0006888">
    <property type="term" value="P:endoplasmic reticulum to Golgi vesicle-mediated transport"/>
    <property type="evidence" value="ECO:0007669"/>
    <property type="project" value="TreeGrafter"/>
</dbReference>
<evidence type="ECO:0000256" key="5">
    <source>
        <dbReference type="ARBA" id="ARBA00022490"/>
    </source>
</evidence>